<sequence length="201" mass="20275">MKKLAILPAFLVLLAGASSCEKNQVEPAQATVSAADATLDALTQGKTVTSTNTGTYPYTYQVVENGITVTKNATGTFSSALRINSFEVRNGVITALGTLSATPTSGPASAYGPVAVAIPLSLAQISSSCSAATVNYGTQTVSLNGTTQSVNPVLSVSPSQSDKNLLGNLVCSLGKILGNPSPSDTGGVVSHLNKIISIIGS</sequence>
<dbReference type="OrthoDB" id="9860175at2"/>
<keyword evidence="3" id="KW-1185">Reference proteome</keyword>
<dbReference type="Proteomes" id="UP000059542">
    <property type="component" value="Chromosome"/>
</dbReference>
<dbReference type="EMBL" id="CP013909">
    <property type="protein sequence ID" value="ALW84710.1"/>
    <property type="molecule type" value="Genomic_DNA"/>
</dbReference>
<proteinExistence type="predicted"/>
<name>A0A0U3SEY3_9BACT</name>
<gene>
    <name evidence="2" type="ORF">AUC43_06210</name>
</gene>
<keyword evidence="1" id="KW-0732">Signal</keyword>
<organism evidence="2 3">
    <name type="scientific">Hymenobacter sedentarius</name>
    <dbReference type="NCBI Taxonomy" id="1411621"/>
    <lineage>
        <taxon>Bacteria</taxon>
        <taxon>Pseudomonadati</taxon>
        <taxon>Bacteroidota</taxon>
        <taxon>Cytophagia</taxon>
        <taxon>Cytophagales</taxon>
        <taxon>Hymenobacteraceae</taxon>
        <taxon>Hymenobacter</taxon>
    </lineage>
</organism>
<accession>A0A0U3SEY3</accession>
<reference evidence="2 3" key="1">
    <citation type="submission" date="2015-12" db="EMBL/GenBank/DDBJ databases">
        <authorList>
            <person name="Shamseldin A."/>
            <person name="Moawad H."/>
            <person name="Abd El-Rahim W.M."/>
            <person name="Sadowsky M.J."/>
        </authorList>
    </citation>
    <scope>NUCLEOTIDE SEQUENCE [LARGE SCALE GENOMIC DNA]</scope>
    <source>
        <strain evidence="2 3">DG5B</strain>
    </source>
</reference>
<dbReference type="PROSITE" id="PS51257">
    <property type="entry name" value="PROKAR_LIPOPROTEIN"/>
    <property type="match status" value="1"/>
</dbReference>
<feature type="signal peptide" evidence="1">
    <location>
        <begin position="1"/>
        <end position="17"/>
    </location>
</feature>
<feature type="chain" id="PRO_5006845009" evidence="1">
    <location>
        <begin position="18"/>
        <end position="201"/>
    </location>
</feature>
<dbReference type="KEGG" id="hyg:AUC43_06210"/>
<dbReference type="RefSeq" id="WP_068191089.1">
    <property type="nucleotide sequence ID" value="NZ_CP013909.1"/>
</dbReference>
<evidence type="ECO:0000313" key="3">
    <source>
        <dbReference type="Proteomes" id="UP000059542"/>
    </source>
</evidence>
<protein>
    <submittedName>
        <fullName evidence="2">Uncharacterized protein</fullName>
    </submittedName>
</protein>
<evidence type="ECO:0000256" key="1">
    <source>
        <dbReference type="SAM" id="SignalP"/>
    </source>
</evidence>
<dbReference type="AlphaFoldDB" id="A0A0U3SEY3"/>
<evidence type="ECO:0000313" key="2">
    <source>
        <dbReference type="EMBL" id="ALW84710.1"/>
    </source>
</evidence>